<sequence length="53" mass="6252">MKYRLKQCPNCARNKGKFCDGAVHGDKPFKGETEQYCYIYHPKQINNMRGQKK</sequence>
<gene>
    <name evidence="1" type="ORF">MM171B04462_0005</name>
</gene>
<dbReference type="EMBL" id="MT143966">
    <property type="protein sequence ID" value="QJH93319.1"/>
    <property type="molecule type" value="Genomic_DNA"/>
</dbReference>
<dbReference type="AlphaFoldDB" id="A0A6M3X6U5"/>
<proteinExistence type="predicted"/>
<protein>
    <submittedName>
        <fullName evidence="1">Uncharacterized protein</fullName>
    </submittedName>
</protein>
<name>A0A6M3X6U5_9ZZZZ</name>
<accession>A0A6M3X6U5</accession>
<reference evidence="1" key="1">
    <citation type="submission" date="2020-03" db="EMBL/GenBank/DDBJ databases">
        <title>The deep terrestrial virosphere.</title>
        <authorList>
            <person name="Holmfeldt K."/>
            <person name="Nilsson E."/>
            <person name="Simone D."/>
            <person name="Lopez-Fernandez M."/>
            <person name="Wu X."/>
            <person name="de Brujin I."/>
            <person name="Lundin D."/>
            <person name="Andersson A."/>
            <person name="Bertilsson S."/>
            <person name="Dopson M."/>
        </authorList>
    </citation>
    <scope>NUCLEOTIDE SEQUENCE</scope>
    <source>
        <strain evidence="1">MM171B04462</strain>
    </source>
</reference>
<organism evidence="1">
    <name type="scientific">viral metagenome</name>
    <dbReference type="NCBI Taxonomy" id="1070528"/>
    <lineage>
        <taxon>unclassified sequences</taxon>
        <taxon>metagenomes</taxon>
        <taxon>organismal metagenomes</taxon>
    </lineage>
</organism>
<evidence type="ECO:0000313" key="1">
    <source>
        <dbReference type="EMBL" id="QJH93319.1"/>
    </source>
</evidence>